<evidence type="ECO:0000256" key="3">
    <source>
        <dbReference type="ARBA" id="ARBA00023004"/>
    </source>
</evidence>
<feature type="region of interest" description="Disordered" evidence="5">
    <location>
        <begin position="332"/>
        <end position="355"/>
    </location>
</feature>
<feature type="compositionally biased region" description="Basic and acidic residues" evidence="5">
    <location>
        <begin position="160"/>
        <end position="173"/>
    </location>
</feature>
<dbReference type="EMBL" id="JAWDGP010000447">
    <property type="protein sequence ID" value="KAK3800537.1"/>
    <property type="molecule type" value="Genomic_DNA"/>
</dbReference>
<dbReference type="CDD" id="cd03467">
    <property type="entry name" value="Rieske"/>
    <property type="match status" value="1"/>
</dbReference>
<comment type="caution">
    <text evidence="7">The sequence shown here is derived from an EMBL/GenBank/DDBJ whole genome shotgun (WGS) entry which is preliminary data.</text>
</comment>
<protein>
    <recommendedName>
        <fullName evidence="6">Rieske domain-containing protein</fullName>
    </recommendedName>
</protein>
<evidence type="ECO:0000256" key="5">
    <source>
        <dbReference type="SAM" id="MobiDB-lite"/>
    </source>
</evidence>
<feature type="compositionally biased region" description="Basic and acidic residues" evidence="5">
    <location>
        <begin position="78"/>
        <end position="88"/>
    </location>
</feature>
<dbReference type="InterPro" id="IPR017941">
    <property type="entry name" value="Rieske_2Fe-2S"/>
</dbReference>
<name>A0AAE1EB55_9GAST</name>
<organism evidence="7 8">
    <name type="scientific">Elysia crispata</name>
    <name type="common">lettuce slug</name>
    <dbReference type="NCBI Taxonomy" id="231223"/>
    <lineage>
        <taxon>Eukaryota</taxon>
        <taxon>Metazoa</taxon>
        <taxon>Spiralia</taxon>
        <taxon>Lophotrochozoa</taxon>
        <taxon>Mollusca</taxon>
        <taxon>Gastropoda</taxon>
        <taxon>Heterobranchia</taxon>
        <taxon>Euthyneura</taxon>
        <taxon>Panpulmonata</taxon>
        <taxon>Sacoglossa</taxon>
        <taxon>Placobranchoidea</taxon>
        <taxon>Plakobranchidae</taxon>
        <taxon>Elysia</taxon>
    </lineage>
</organism>
<keyword evidence="1" id="KW-0001">2Fe-2S</keyword>
<keyword evidence="4" id="KW-0411">Iron-sulfur</keyword>
<keyword evidence="2" id="KW-0479">Metal-binding</keyword>
<feature type="compositionally biased region" description="Low complexity" evidence="5">
    <location>
        <begin position="95"/>
        <end position="106"/>
    </location>
</feature>
<dbReference type="PROSITE" id="PS51296">
    <property type="entry name" value="RIESKE"/>
    <property type="match status" value="1"/>
</dbReference>
<dbReference type="PANTHER" id="PTHR21496">
    <property type="entry name" value="FERREDOXIN-RELATED"/>
    <property type="match status" value="1"/>
</dbReference>
<dbReference type="GO" id="GO:0051537">
    <property type="term" value="F:2 iron, 2 sulfur cluster binding"/>
    <property type="evidence" value="ECO:0007669"/>
    <property type="project" value="UniProtKB-KW"/>
</dbReference>
<feature type="compositionally biased region" description="Basic and acidic residues" evidence="5">
    <location>
        <begin position="107"/>
        <end position="126"/>
    </location>
</feature>
<keyword evidence="8" id="KW-1185">Reference proteome</keyword>
<proteinExistence type="predicted"/>
<dbReference type="Gene3D" id="2.102.10.10">
    <property type="entry name" value="Rieske [2Fe-2S] iron-sulphur domain"/>
    <property type="match status" value="1"/>
</dbReference>
<evidence type="ECO:0000313" key="8">
    <source>
        <dbReference type="Proteomes" id="UP001283361"/>
    </source>
</evidence>
<feature type="region of interest" description="Disordered" evidence="5">
    <location>
        <begin position="1"/>
        <end position="302"/>
    </location>
</feature>
<dbReference type="AlphaFoldDB" id="A0AAE1EB55"/>
<dbReference type="Proteomes" id="UP001283361">
    <property type="component" value="Unassembled WGS sequence"/>
</dbReference>
<keyword evidence="3" id="KW-0408">Iron</keyword>
<evidence type="ECO:0000256" key="4">
    <source>
        <dbReference type="ARBA" id="ARBA00023014"/>
    </source>
</evidence>
<dbReference type="Pfam" id="PF22543">
    <property type="entry name" value="Rieske_4"/>
    <property type="match status" value="1"/>
</dbReference>
<sequence length="569" mass="64273">MATAGVVEKPSLKNKGKNGRGQAASASAKVTSGSARDLGGTTLEKGFTSIKQEVKGQGSRRATTGNLKEACRTSAGRGKAESFDRTENQSKMACRQQPQPQQQQQQRRNELAEEKQLGQPQKDEKNIQQQTLLEQKQQNLEKKQMQLVKQEQHICTQDKQMQEHKGTQDKQLQEHTGTQDKQLQEHKGTQDKQLQEHKCTQDNQLQEHKGAHDKQLQEHKGTQDKQLQEHKGTQDKQLQEHKGTQDKQLQEHKGTQDKQLQEHKGTQDKQLQEHKGAQDKQLQEHKGAQDKQLQEHTGTHDKQLCRVKDQATSPMPAEFIQNKALSSYTVNQSNKSREMQTDCADPSTETKTSTKNAKETEIAVMAELTTVSTKRTLPHHQTTRSKTSAEVDAILARKISSTDLACANERPFVANKIIRPPPKTSTSASPKPCSIDEPIKEDAEQVKVTEDEQQTAWRDVGEVEVLRRTKCRRVYAKQSQEKDVALFYKGGTFYALEAWCSHMGGPLFQGDIEDYKGSHHVMCPWHAYMFDLTTGRSEIGLEQKVFPVRVQAGKVQILHDSQLSIYPFL</sequence>
<dbReference type="PANTHER" id="PTHR21496:SF19">
    <property type="entry name" value="SI:CH211-212D10.2"/>
    <property type="match status" value="1"/>
</dbReference>
<dbReference type="InterPro" id="IPR036922">
    <property type="entry name" value="Rieske_2Fe-2S_sf"/>
</dbReference>
<feature type="compositionally biased region" description="Low complexity" evidence="5">
    <location>
        <begin position="128"/>
        <end position="138"/>
    </location>
</feature>
<dbReference type="InterPro" id="IPR054716">
    <property type="entry name" value="Sol_Rieske_ferrdox_dom"/>
</dbReference>
<reference evidence="7" key="1">
    <citation type="journal article" date="2023" name="G3 (Bethesda)">
        <title>A reference genome for the long-term kleptoplast-retaining sea slug Elysia crispata morphotype clarki.</title>
        <authorList>
            <person name="Eastman K.E."/>
            <person name="Pendleton A.L."/>
            <person name="Shaikh M.A."/>
            <person name="Suttiyut T."/>
            <person name="Ogas R."/>
            <person name="Tomko P."/>
            <person name="Gavelis G."/>
            <person name="Widhalm J.R."/>
            <person name="Wisecaver J.H."/>
        </authorList>
    </citation>
    <scope>NUCLEOTIDE SEQUENCE</scope>
    <source>
        <strain evidence="7">ECLA1</strain>
    </source>
</reference>
<evidence type="ECO:0000256" key="1">
    <source>
        <dbReference type="ARBA" id="ARBA00022714"/>
    </source>
</evidence>
<accession>A0AAE1EB55</accession>
<dbReference type="SUPFAM" id="SSF50022">
    <property type="entry name" value="ISP domain"/>
    <property type="match status" value="1"/>
</dbReference>
<evidence type="ECO:0000313" key="7">
    <source>
        <dbReference type="EMBL" id="KAK3800537.1"/>
    </source>
</evidence>
<feature type="domain" description="Rieske" evidence="6">
    <location>
        <begin position="457"/>
        <end position="557"/>
    </location>
</feature>
<gene>
    <name evidence="7" type="ORF">RRG08_017815</name>
</gene>
<dbReference type="GO" id="GO:0046872">
    <property type="term" value="F:metal ion binding"/>
    <property type="evidence" value="ECO:0007669"/>
    <property type="project" value="UniProtKB-KW"/>
</dbReference>
<evidence type="ECO:0000256" key="2">
    <source>
        <dbReference type="ARBA" id="ARBA00022723"/>
    </source>
</evidence>
<feature type="compositionally biased region" description="Basic and acidic residues" evidence="5">
    <location>
        <begin position="182"/>
        <end position="302"/>
    </location>
</feature>
<feature type="compositionally biased region" description="Polar residues" evidence="5">
    <location>
        <begin position="24"/>
        <end position="34"/>
    </location>
</feature>
<evidence type="ECO:0000259" key="6">
    <source>
        <dbReference type="PROSITE" id="PS51296"/>
    </source>
</evidence>